<dbReference type="AlphaFoldDB" id="A0A1H2PJ47"/>
<keyword evidence="3" id="KW-1185">Reference proteome</keyword>
<evidence type="ECO:0000256" key="1">
    <source>
        <dbReference type="SAM" id="Phobius"/>
    </source>
</evidence>
<keyword evidence="1" id="KW-0472">Membrane</keyword>
<evidence type="ECO:0000313" key="2">
    <source>
        <dbReference type="EMBL" id="SDV46240.1"/>
    </source>
</evidence>
<reference evidence="3" key="1">
    <citation type="submission" date="2016-09" db="EMBL/GenBank/DDBJ databases">
        <authorList>
            <person name="Varghese N."/>
            <person name="Submissions S."/>
        </authorList>
    </citation>
    <scope>NUCLEOTIDE SEQUENCE [LARGE SCALE GENOMIC DNA]</scope>
    <source>
        <strain evidence="3">JS23</strain>
    </source>
</reference>
<dbReference type="EMBL" id="FNLO01000001">
    <property type="protein sequence ID" value="SDV46240.1"/>
    <property type="molecule type" value="Genomic_DNA"/>
</dbReference>
<feature type="transmembrane region" description="Helical" evidence="1">
    <location>
        <begin position="37"/>
        <end position="54"/>
    </location>
</feature>
<keyword evidence="1" id="KW-1133">Transmembrane helix</keyword>
<keyword evidence="1" id="KW-0812">Transmembrane</keyword>
<dbReference type="Proteomes" id="UP000243719">
    <property type="component" value="Unassembled WGS sequence"/>
</dbReference>
<accession>A0A1H2PJ47</accession>
<dbReference type="RefSeq" id="WP_091903655.1">
    <property type="nucleotide sequence ID" value="NZ_FNLO01000001.1"/>
</dbReference>
<feature type="transmembrane region" description="Helical" evidence="1">
    <location>
        <begin position="12"/>
        <end position="31"/>
    </location>
</feature>
<proteinExistence type="predicted"/>
<dbReference type="STRING" id="1770053.SAMN05216551_101193"/>
<gene>
    <name evidence="2" type="ORF">SAMN05216551_101193</name>
</gene>
<evidence type="ECO:0000313" key="3">
    <source>
        <dbReference type="Proteomes" id="UP000243719"/>
    </source>
</evidence>
<protein>
    <submittedName>
        <fullName evidence="2">Uncharacterized protein</fullName>
    </submittedName>
</protein>
<name>A0A1H2PJ47_9BURK</name>
<sequence length="76" mass="8158">MKPRQRAAGAWRMPVVFAGLILGSLCVALAGGAIGRYLAWTGLACPLLALAWYVPRAWRRPARRTGPINGTGNEPN</sequence>
<dbReference type="OrthoDB" id="8968524at2"/>
<organism evidence="2 3">
    <name type="scientific">Chitinasiproducens palmae</name>
    <dbReference type="NCBI Taxonomy" id="1770053"/>
    <lineage>
        <taxon>Bacteria</taxon>
        <taxon>Pseudomonadati</taxon>
        <taxon>Pseudomonadota</taxon>
        <taxon>Betaproteobacteria</taxon>
        <taxon>Burkholderiales</taxon>
        <taxon>Burkholderiaceae</taxon>
        <taxon>Chitinasiproducens</taxon>
    </lineage>
</organism>